<dbReference type="GO" id="GO:0016020">
    <property type="term" value="C:membrane"/>
    <property type="evidence" value="ECO:0007669"/>
    <property type="project" value="UniProtKB-SubCell"/>
</dbReference>
<keyword evidence="13" id="KW-1185">Reference proteome</keyword>
<comment type="caution">
    <text evidence="12">The sequence shown here is derived from an EMBL/GenBank/DDBJ whole genome shotgun (WGS) entry which is preliminary data.</text>
</comment>
<dbReference type="InterPro" id="IPR046956">
    <property type="entry name" value="RLP23-like"/>
</dbReference>
<keyword evidence="7 10" id="KW-0472">Membrane</keyword>
<reference evidence="12" key="1">
    <citation type="submission" date="2022-08" db="EMBL/GenBank/DDBJ databases">
        <authorList>
            <person name="Gutierrez-Valencia J."/>
        </authorList>
    </citation>
    <scope>NUCLEOTIDE SEQUENCE</scope>
</reference>
<evidence type="ECO:0000256" key="2">
    <source>
        <dbReference type="ARBA" id="ARBA00022614"/>
    </source>
</evidence>
<dbReference type="Gene3D" id="3.80.10.10">
    <property type="entry name" value="Ribonuclease Inhibitor"/>
    <property type="match status" value="1"/>
</dbReference>
<feature type="domain" description="Leucine-rich repeat-containing N-terminal plant-type" evidence="11">
    <location>
        <begin position="31"/>
        <end position="72"/>
    </location>
</feature>
<keyword evidence="6 10" id="KW-1133">Transmembrane helix</keyword>
<dbReference type="Pfam" id="PF08263">
    <property type="entry name" value="LRRNT_2"/>
    <property type="match status" value="1"/>
</dbReference>
<evidence type="ECO:0000256" key="1">
    <source>
        <dbReference type="ARBA" id="ARBA00004479"/>
    </source>
</evidence>
<evidence type="ECO:0000313" key="12">
    <source>
        <dbReference type="EMBL" id="CAI0388728.1"/>
    </source>
</evidence>
<dbReference type="Proteomes" id="UP001154282">
    <property type="component" value="Unassembled WGS sequence"/>
</dbReference>
<accession>A0AAV0HUV3</accession>
<proteinExistence type="predicted"/>
<dbReference type="AlphaFoldDB" id="A0AAV0HUV3"/>
<dbReference type="EMBL" id="CAMGYJ010000003">
    <property type="protein sequence ID" value="CAI0388728.1"/>
    <property type="molecule type" value="Genomic_DNA"/>
</dbReference>
<comment type="subcellular location">
    <subcellularLocation>
        <location evidence="1">Membrane</location>
        <topology evidence="1">Single-pass type I membrane protein</topology>
    </subcellularLocation>
</comment>
<evidence type="ECO:0000313" key="13">
    <source>
        <dbReference type="Proteomes" id="UP001154282"/>
    </source>
</evidence>
<protein>
    <recommendedName>
        <fullName evidence="11">Leucine-rich repeat-containing N-terminal plant-type domain-containing protein</fullName>
    </recommendedName>
</protein>
<evidence type="ECO:0000256" key="7">
    <source>
        <dbReference type="ARBA" id="ARBA00023136"/>
    </source>
</evidence>
<feature type="non-terminal residue" evidence="12">
    <location>
        <position position="148"/>
    </location>
</feature>
<organism evidence="12 13">
    <name type="scientific">Linum tenue</name>
    <dbReference type="NCBI Taxonomy" id="586396"/>
    <lineage>
        <taxon>Eukaryota</taxon>
        <taxon>Viridiplantae</taxon>
        <taxon>Streptophyta</taxon>
        <taxon>Embryophyta</taxon>
        <taxon>Tracheophyta</taxon>
        <taxon>Spermatophyta</taxon>
        <taxon>Magnoliopsida</taxon>
        <taxon>eudicotyledons</taxon>
        <taxon>Gunneridae</taxon>
        <taxon>Pentapetalae</taxon>
        <taxon>rosids</taxon>
        <taxon>fabids</taxon>
        <taxon>Malpighiales</taxon>
        <taxon>Linaceae</taxon>
        <taxon>Linum</taxon>
    </lineage>
</organism>
<evidence type="ECO:0000256" key="9">
    <source>
        <dbReference type="ARBA" id="ARBA00023180"/>
    </source>
</evidence>
<keyword evidence="5" id="KW-0677">Repeat</keyword>
<sequence length="148" mass="16477">MGYGWFITGFIWALALFTVLEWKICYGCWEQERISLLRIKASLDNPPSLSSWRSAKGTNSSDCCLWDGVGCNPTTGKVADLLFYYPAKPDINASLFLPFQELRRLTLQGVHIIGCIQNQGWPNLESLVIYSSSISCTNSLETVAAAMN</sequence>
<keyword evidence="4" id="KW-0732">Signal</keyword>
<evidence type="ECO:0000256" key="4">
    <source>
        <dbReference type="ARBA" id="ARBA00022729"/>
    </source>
</evidence>
<gene>
    <name evidence="12" type="ORF">LITE_LOCUS5950</name>
</gene>
<name>A0AAV0HUV3_9ROSI</name>
<dbReference type="PANTHER" id="PTHR48063">
    <property type="entry name" value="LRR RECEPTOR-LIKE KINASE"/>
    <property type="match status" value="1"/>
</dbReference>
<feature type="transmembrane region" description="Helical" evidence="10">
    <location>
        <begin position="6"/>
        <end position="29"/>
    </location>
</feature>
<dbReference type="PANTHER" id="PTHR48063:SF35">
    <property type="entry name" value="RECEPTOR-LIKE PROTEIN 12"/>
    <property type="match status" value="1"/>
</dbReference>
<keyword evidence="9" id="KW-0325">Glycoprotein</keyword>
<evidence type="ECO:0000256" key="6">
    <source>
        <dbReference type="ARBA" id="ARBA00022989"/>
    </source>
</evidence>
<evidence type="ECO:0000259" key="11">
    <source>
        <dbReference type="Pfam" id="PF08263"/>
    </source>
</evidence>
<evidence type="ECO:0000256" key="3">
    <source>
        <dbReference type="ARBA" id="ARBA00022692"/>
    </source>
</evidence>
<dbReference type="InterPro" id="IPR013210">
    <property type="entry name" value="LRR_N_plant-typ"/>
</dbReference>
<evidence type="ECO:0000256" key="5">
    <source>
        <dbReference type="ARBA" id="ARBA00022737"/>
    </source>
</evidence>
<keyword evidence="2" id="KW-0433">Leucine-rich repeat</keyword>
<evidence type="ECO:0000256" key="8">
    <source>
        <dbReference type="ARBA" id="ARBA00023170"/>
    </source>
</evidence>
<keyword evidence="3 10" id="KW-0812">Transmembrane</keyword>
<keyword evidence="8" id="KW-0675">Receptor</keyword>
<evidence type="ECO:0000256" key="10">
    <source>
        <dbReference type="SAM" id="Phobius"/>
    </source>
</evidence>
<dbReference type="SUPFAM" id="SSF52058">
    <property type="entry name" value="L domain-like"/>
    <property type="match status" value="1"/>
</dbReference>
<dbReference type="InterPro" id="IPR032675">
    <property type="entry name" value="LRR_dom_sf"/>
</dbReference>